<dbReference type="InterPro" id="IPR008844">
    <property type="entry name" value="Spore_GerAC-like"/>
</dbReference>
<evidence type="ECO:0000256" key="5">
    <source>
        <dbReference type="ARBA" id="ARBA00023136"/>
    </source>
</evidence>
<evidence type="ECO:0000256" key="1">
    <source>
        <dbReference type="ARBA" id="ARBA00004635"/>
    </source>
</evidence>
<name>A0A931MVA5_9BACI</name>
<dbReference type="InterPro" id="IPR046953">
    <property type="entry name" value="Spore_GerAC-like_C"/>
</dbReference>
<evidence type="ECO:0000256" key="2">
    <source>
        <dbReference type="ARBA" id="ARBA00007886"/>
    </source>
</evidence>
<evidence type="ECO:0000259" key="8">
    <source>
        <dbReference type="Pfam" id="PF05504"/>
    </source>
</evidence>
<dbReference type="RefSeq" id="WP_197317021.1">
    <property type="nucleotide sequence ID" value="NZ_JADZSC010000002.1"/>
</dbReference>
<evidence type="ECO:0000256" key="6">
    <source>
        <dbReference type="ARBA" id="ARBA00023139"/>
    </source>
</evidence>
<dbReference type="GO" id="GO:0016020">
    <property type="term" value="C:membrane"/>
    <property type="evidence" value="ECO:0007669"/>
    <property type="project" value="UniProtKB-SubCell"/>
</dbReference>
<feature type="domain" description="Spore germination protein N-terminal" evidence="9">
    <location>
        <begin position="27"/>
        <end position="201"/>
    </location>
</feature>
<evidence type="ECO:0000259" key="9">
    <source>
        <dbReference type="Pfam" id="PF25198"/>
    </source>
</evidence>
<evidence type="ECO:0000313" key="10">
    <source>
        <dbReference type="EMBL" id="MBH0230385.1"/>
    </source>
</evidence>
<comment type="caution">
    <text evidence="10">The sequence shown here is derived from an EMBL/GenBank/DDBJ whole genome shotgun (WGS) entry which is preliminary data.</text>
</comment>
<sequence length="403" mass="44861">MMKKCFKRIIPIILVIVSLLILTGCWNSRELDELGIAVATGIDKNDEGDYIIIVQVINPSEIATDAPTTRPPVSSYTITGKSMFEAFRKLTTKSPRKIYFSQMRLVVIGERLAEEGLMPTLDFLYRDHEFRTSFYVALAKGESVEKMLSVITPYEKIPANKIMNSIKASEEAWASTKGSTIDKVLSALRSPGENPVIGGIELIGADYPLGDNKMNVEHVDAPTKVELDHLAAFKEDRLAGWLTEDQSRGLNFATGDVRSTILHVACKEKGTIGIEIIRTKAGMTGKTNGSSPPKLEISVETEANVGEVACDMDLSNPDTIDYLNKETEKEIKKLIESAVTAAKEDFESDILGAGNVFHRDEPRYWKKVEKEWDEHFKEMDCDIKVQADIRRKGNTTQPIDKKG</sequence>
<dbReference type="Pfam" id="PF05504">
    <property type="entry name" value="Spore_GerAC"/>
    <property type="match status" value="1"/>
</dbReference>
<dbReference type="InterPro" id="IPR038501">
    <property type="entry name" value="Spore_GerAC_C_sf"/>
</dbReference>
<dbReference type="Gene3D" id="6.20.190.10">
    <property type="entry name" value="Nutrient germinant receptor protein C, domain 1"/>
    <property type="match status" value="1"/>
</dbReference>
<keyword evidence="5" id="KW-0472">Membrane</keyword>
<comment type="subcellular location">
    <subcellularLocation>
        <location evidence="1">Membrane</location>
        <topology evidence="1">Lipid-anchor</topology>
    </subcellularLocation>
</comment>
<feature type="domain" description="Spore germination GerAC-like C-terminal" evidence="8">
    <location>
        <begin position="230"/>
        <end position="393"/>
    </location>
</feature>
<dbReference type="Gene3D" id="3.30.300.210">
    <property type="entry name" value="Nutrient germinant receptor protein C, domain 3"/>
    <property type="match status" value="1"/>
</dbReference>
<organism evidence="10 11">
    <name type="scientific">Halobacillus yeomjeoni</name>
    <dbReference type="NCBI Taxonomy" id="311194"/>
    <lineage>
        <taxon>Bacteria</taxon>
        <taxon>Bacillati</taxon>
        <taxon>Bacillota</taxon>
        <taxon>Bacilli</taxon>
        <taxon>Bacillales</taxon>
        <taxon>Bacillaceae</taxon>
        <taxon>Halobacillus</taxon>
    </lineage>
</organism>
<evidence type="ECO:0000256" key="4">
    <source>
        <dbReference type="ARBA" id="ARBA00022729"/>
    </source>
</evidence>
<evidence type="ECO:0000256" key="7">
    <source>
        <dbReference type="ARBA" id="ARBA00023288"/>
    </source>
</evidence>
<dbReference type="AlphaFoldDB" id="A0A931MVA5"/>
<accession>A0A931MVA5</accession>
<proteinExistence type="inferred from homology"/>
<dbReference type="Proteomes" id="UP000614490">
    <property type="component" value="Unassembled WGS sequence"/>
</dbReference>
<dbReference type="Pfam" id="PF25198">
    <property type="entry name" value="Spore_GerAC_N"/>
    <property type="match status" value="1"/>
</dbReference>
<dbReference type="PANTHER" id="PTHR35789">
    <property type="entry name" value="SPORE GERMINATION PROTEIN B3"/>
    <property type="match status" value="1"/>
</dbReference>
<gene>
    <name evidence="10" type="ORF">H0267_09195</name>
</gene>
<evidence type="ECO:0000313" key="11">
    <source>
        <dbReference type="Proteomes" id="UP000614490"/>
    </source>
</evidence>
<protein>
    <submittedName>
        <fullName evidence="10">Ger(X)C family spore germination protein</fullName>
    </submittedName>
</protein>
<keyword evidence="4" id="KW-0732">Signal</keyword>
<dbReference type="PROSITE" id="PS51257">
    <property type="entry name" value="PROKAR_LIPOPROTEIN"/>
    <property type="match status" value="1"/>
</dbReference>
<dbReference type="InterPro" id="IPR057336">
    <property type="entry name" value="GerAC_N"/>
</dbReference>
<dbReference type="PANTHER" id="PTHR35789:SF1">
    <property type="entry name" value="SPORE GERMINATION PROTEIN B3"/>
    <property type="match status" value="1"/>
</dbReference>
<evidence type="ECO:0000256" key="3">
    <source>
        <dbReference type="ARBA" id="ARBA00022544"/>
    </source>
</evidence>
<keyword evidence="11" id="KW-1185">Reference proteome</keyword>
<comment type="similarity">
    <text evidence="2">Belongs to the GerABKC lipoprotein family.</text>
</comment>
<dbReference type="EMBL" id="JADZSC010000002">
    <property type="protein sequence ID" value="MBH0230385.1"/>
    <property type="molecule type" value="Genomic_DNA"/>
</dbReference>
<dbReference type="NCBIfam" id="TIGR02887">
    <property type="entry name" value="spore_ger_x_C"/>
    <property type="match status" value="1"/>
</dbReference>
<keyword evidence="7" id="KW-0449">Lipoprotein</keyword>
<dbReference type="GO" id="GO:0009847">
    <property type="term" value="P:spore germination"/>
    <property type="evidence" value="ECO:0007669"/>
    <property type="project" value="InterPro"/>
</dbReference>
<keyword evidence="6" id="KW-0564">Palmitate</keyword>
<keyword evidence="3" id="KW-0309">Germination</keyword>
<reference evidence="10 11" key="1">
    <citation type="journal article" date="2005" name="Int. J. Syst. Evol. Microbiol.">
        <title>Halobacillus yeomjeoni sp. nov., isolated from a marine solar saltern in Korea.</title>
        <authorList>
            <person name="Yoon J.H."/>
            <person name="Kang S.J."/>
            <person name="Lee C.H."/>
            <person name="Oh H.W."/>
            <person name="Oh T.K."/>
        </authorList>
    </citation>
    <scope>NUCLEOTIDE SEQUENCE [LARGE SCALE GENOMIC DNA]</scope>
    <source>
        <strain evidence="10 11">KCTC 3957</strain>
    </source>
</reference>